<dbReference type="FunFam" id="1.10.287.990:FF:000002">
    <property type="entry name" value="Superoxide dismutase"/>
    <property type="match status" value="1"/>
</dbReference>
<dbReference type="Gene3D" id="1.10.287.990">
    <property type="entry name" value="Fe,Mn superoxide dismutase (SOD) domain"/>
    <property type="match status" value="1"/>
</dbReference>
<dbReference type="SUPFAM" id="SSF46609">
    <property type="entry name" value="Fe,Mn superoxide dismutase (SOD), N-terminal domain"/>
    <property type="match status" value="1"/>
</dbReference>
<dbReference type="Pfam" id="PF00081">
    <property type="entry name" value="Sod_Fe_N"/>
    <property type="match status" value="1"/>
</dbReference>
<evidence type="ECO:0000259" key="9">
    <source>
        <dbReference type="Pfam" id="PF00081"/>
    </source>
</evidence>
<evidence type="ECO:0000259" key="10">
    <source>
        <dbReference type="Pfam" id="PF02777"/>
    </source>
</evidence>
<evidence type="ECO:0000256" key="7">
    <source>
        <dbReference type="PIRSR" id="PIRSR000349-1"/>
    </source>
</evidence>
<proteinExistence type="evidence at transcript level"/>
<dbReference type="InterPro" id="IPR019831">
    <property type="entry name" value="Mn/Fe_SOD_N"/>
</dbReference>
<dbReference type="InterPro" id="IPR036314">
    <property type="entry name" value="SOD_C_sf"/>
</dbReference>
<dbReference type="InterPro" id="IPR036324">
    <property type="entry name" value="Mn/Fe_SOD_N_sf"/>
</dbReference>
<dbReference type="InterPro" id="IPR019832">
    <property type="entry name" value="Mn/Fe_SOD_C"/>
</dbReference>
<evidence type="ECO:0000256" key="3">
    <source>
        <dbReference type="ARBA" id="ARBA00012682"/>
    </source>
</evidence>
<evidence type="ECO:0000256" key="5">
    <source>
        <dbReference type="ARBA" id="ARBA00023002"/>
    </source>
</evidence>
<sequence length="253" mass="29206">MALLQHSLLLQHRPLHTNIFRTKTKTRGAMLRSRMAPLTVALFGLKEPPYKLDALEPFMSRRTLEFHWGKHHRGYVDNLNKQIEGNELEGFTLEELIKVTYNNGNPMPAFNNAAQVWNHDLFWECMEPEGGGDCTGMIQEFIERDFGSYNNFVEEFKQAATTQFGSGWVWLVVKDSKLAVEKSTNALNPLIWGHIPLLTIDVWEHGYYIDYQNRRADYVSAFMDNLVSWDAVNARFGRAQAFANLREPIIPEL</sequence>
<feature type="binding site" evidence="7">
    <location>
        <position position="201"/>
    </location>
    <ligand>
        <name>Mn(2+)</name>
        <dbReference type="ChEBI" id="CHEBI:29035"/>
    </ligand>
</feature>
<dbReference type="PANTHER" id="PTHR42769:SF3">
    <property type="entry name" value="SUPEROXIDE DISMUTASE [FE] 2, CHLOROPLASTIC"/>
    <property type="match status" value="1"/>
</dbReference>
<dbReference type="PANTHER" id="PTHR42769">
    <property type="entry name" value="SUPEROXIDE DISMUTASE"/>
    <property type="match status" value="1"/>
</dbReference>
<keyword evidence="6" id="KW-0408">Iron</keyword>
<dbReference type="AlphaFoldDB" id="D5ACX3"/>
<comment type="similarity">
    <text evidence="2 8">Belongs to the iron/manganese superoxide dismutase family.</text>
</comment>
<feature type="binding site" evidence="7">
    <location>
        <position position="205"/>
    </location>
    <ligand>
        <name>Mn(2+)</name>
        <dbReference type="ChEBI" id="CHEBI:29035"/>
    </ligand>
</feature>
<dbReference type="GO" id="GO:0042644">
    <property type="term" value="C:chloroplast nucleoid"/>
    <property type="evidence" value="ECO:0007669"/>
    <property type="project" value="TreeGrafter"/>
</dbReference>
<dbReference type="EMBL" id="BT124118">
    <property type="protein sequence ID" value="ADE77392.1"/>
    <property type="molecule type" value="mRNA"/>
</dbReference>
<evidence type="ECO:0000256" key="2">
    <source>
        <dbReference type="ARBA" id="ARBA00008714"/>
    </source>
</evidence>
<dbReference type="PIRSF" id="PIRSF000349">
    <property type="entry name" value="SODismutase"/>
    <property type="match status" value="1"/>
</dbReference>
<comment type="cofactor">
    <cofactor evidence="1">
        <name>Fe cation</name>
        <dbReference type="ChEBI" id="CHEBI:24875"/>
    </cofactor>
</comment>
<dbReference type="SUPFAM" id="SSF54719">
    <property type="entry name" value="Fe,Mn superoxide dismutase (SOD), C-terminal domain"/>
    <property type="match status" value="1"/>
</dbReference>
<keyword evidence="4 7" id="KW-0479">Metal-binding</keyword>
<protein>
    <recommendedName>
        <fullName evidence="3 8">Superoxide dismutase</fullName>
        <ecNumber evidence="3 8">1.15.1.1</ecNumber>
    </recommendedName>
</protein>
<feature type="domain" description="Manganese/iron superoxide dismutase N-terminal" evidence="9">
    <location>
        <begin position="43"/>
        <end position="126"/>
    </location>
</feature>
<comment type="catalytic activity">
    <reaction evidence="8">
        <text>2 superoxide + 2 H(+) = H2O2 + O2</text>
        <dbReference type="Rhea" id="RHEA:20696"/>
        <dbReference type="ChEBI" id="CHEBI:15378"/>
        <dbReference type="ChEBI" id="CHEBI:15379"/>
        <dbReference type="ChEBI" id="CHEBI:16240"/>
        <dbReference type="ChEBI" id="CHEBI:18421"/>
        <dbReference type="EC" id="1.15.1.1"/>
    </reaction>
</comment>
<keyword evidence="5 8" id="KW-0560">Oxidoreductase</keyword>
<feature type="binding site" evidence="7">
    <location>
        <position position="67"/>
    </location>
    <ligand>
        <name>Mn(2+)</name>
        <dbReference type="ChEBI" id="CHEBI:29035"/>
    </ligand>
</feature>
<accession>D5ACX3</accession>
<dbReference type="EC" id="1.15.1.1" evidence="3 8"/>
<dbReference type="InterPro" id="IPR001189">
    <property type="entry name" value="Mn/Fe_SOD"/>
</dbReference>
<dbReference type="Pfam" id="PF02777">
    <property type="entry name" value="Sod_Fe_C"/>
    <property type="match status" value="1"/>
</dbReference>
<feature type="domain" description="Manganese/iron superoxide dismutase C-terminal" evidence="10">
    <location>
        <begin position="136"/>
        <end position="235"/>
    </location>
</feature>
<dbReference type="PRINTS" id="PR01703">
    <property type="entry name" value="MNSODISMTASE"/>
</dbReference>
<dbReference type="GO" id="GO:0046872">
    <property type="term" value="F:metal ion binding"/>
    <property type="evidence" value="ECO:0007669"/>
    <property type="project" value="UniProtKB-KW"/>
</dbReference>
<name>D5ACX3_PICSI</name>
<dbReference type="GO" id="GO:0004784">
    <property type="term" value="F:superoxide dismutase activity"/>
    <property type="evidence" value="ECO:0007669"/>
    <property type="project" value="UniProtKB-EC"/>
</dbReference>
<feature type="binding site" evidence="7">
    <location>
        <position position="119"/>
    </location>
    <ligand>
        <name>Mn(2+)</name>
        <dbReference type="ChEBI" id="CHEBI:29035"/>
    </ligand>
</feature>
<reference evidence="11" key="1">
    <citation type="submission" date="2010-04" db="EMBL/GenBank/DDBJ databases">
        <authorList>
            <person name="Reid K.E."/>
            <person name="Liao N."/>
            <person name="Chan S."/>
            <person name="Docking R."/>
            <person name="Taylor G."/>
            <person name="Moore R."/>
            <person name="Mayo M."/>
            <person name="Munro S."/>
            <person name="King J."/>
            <person name="Yanchuk A."/>
            <person name="Holt R."/>
            <person name="Jones S."/>
            <person name="Marra M."/>
            <person name="Ritland C.E."/>
            <person name="Ritland K."/>
            <person name="Bohlmann J."/>
        </authorList>
    </citation>
    <scope>NUCLEOTIDE SEQUENCE</scope>
    <source>
        <tissue evidence="11">Bud</tissue>
    </source>
</reference>
<evidence type="ECO:0000256" key="6">
    <source>
        <dbReference type="ARBA" id="ARBA00023004"/>
    </source>
</evidence>
<evidence type="ECO:0000313" key="11">
    <source>
        <dbReference type="EMBL" id="ADE77392.1"/>
    </source>
</evidence>
<evidence type="ECO:0000256" key="8">
    <source>
        <dbReference type="RuleBase" id="RU000414"/>
    </source>
</evidence>
<organism evidence="11">
    <name type="scientific">Picea sitchensis</name>
    <name type="common">Sitka spruce</name>
    <name type="synonym">Pinus sitchensis</name>
    <dbReference type="NCBI Taxonomy" id="3332"/>
    <lineage>
        <taxon>Eukaryota</taxon>
        <taxon>Viridiplantae</taxon>
        <taxon>Streptophyta</taxon>
        <taxon>Embryophyta</taxon>
        <taxon>Tracheophyta</taxon>
        <taxon>Spermatophyta</taxon>
        <taxon>Pinopsida</taxon>
        <taxon>Pinidae</taxon>
        <taxon>Conifers I</taxon>
        <taxon>Pinales</taxon>
        <taxon>Pinaceae</taxon>
        <taxon>Picea</taxon>
    </lineage>
</organism>
<evidence type="ECO:0000256" key="1">
    <source>
        <dbReference type="ARBA" id="ARBA00001962"/>
    </source>
</evidence>
<comment type="function">
    <text evidence="8">Destroys radicals which are normally produced within the cells and which are toxic to biological systems.</text>
</comment>
<dbReference type="Gene3D" id="3.55.40.20">
    <property type="entry name" value="Iron/manganese superoxide dismutase, C-terminal domain"/>
    <property type="match status" value="1"/>
</dbReference>
<evidence type="ECO:0000256" key="4">
    <source>
        <dbReference type="ARBA" id="ARBA00022723"/>
    </source>
</evidence>